<evidence type="ECO:0000313" key="4">
    <source>
        <dbReference type="EMBL" id="RFA11180.1"/>
    </source>
</evidence>
<dbReference type="PANTHER" id="PTHR43240">
    <property type="entry name" value="1,4-DIHYDROXY-2-NAPHTHOYL-COA THIOESTERASE 1"/>
    <property type="match status" value="1"/>
</dbReference>
<dbReference type="OrthoDB" id="9798208at2"/>
<evidence type="ECO:0000259" key="3">
    <source>
        <dbReference type="Pfam" id="PF03061"/>
    </source>
</evidence>
<reference evidence="4 5" key="1">
    <citation type="submission" date="2017-04" db="EMBL/GenBank/DDBJ databases">
        <title>Comparative genome analysis of Subtercola boreus.</title>
        <authorList>
            <person name="Cho Y.-J."/>
            <person name="Cho A."/>
            <person name="Kim O.-S."/>
            <person name="Lee J.-I."/>
        </authorList>
    </citation>
    <scope>NUCLEOTIDE SEQUENCE [LARGE SCALE GENOMIC DNA]</scope>
    <source>
        <strain evidence="4 5">K300</strain>
    </source>
</reference>
<dbReference type="InterPro" id="IPR006683">
    <property type="entry name" value="Thioestr_dom"/>
</dbReference>
<dbReference type="RefSeq" id="WP_116416571.1">
    <property type="nucleotide sequence ID" value="NZ_NBWZ01000001.1"/>
</dbReference>
<dbReference type="GO" id="GO:0005829">
    <property type="term" value="C:cytosol"/>
    <property type="evidence" value="ECO:0007669"/>
    <property type="project" value="TreeGrafter"/>
</dbReference>
<dbReference type="InterPro" id="IPR003736">
    <property type="entry name" value="PAAI_dom"/>
</dbReference>
<dbReference type="SUPFAM" id="SSF54637">
    <property type="entry name" value="Thioesterase/thiol ester dehydrase-isomerase"/>
    <property type="match status" value="1"/>
</dbReference>
<evidence type="ECO:0000256" key="1">
    <source>
        <dbReference type="ARBA" id="ARBA00008324"/>
    </source>
</evidence>
<dbReference type="EMBL" id="NBWZ01000001">
    <property type="protein sequence ID" value="RFA11180.1"/>
    <property type="molecule type" value="Genomic_DNA"/>
</dbReference>
<organism evidence="4 5">
    <name type="scientific">Subtercola boreus</name>
    <dbReference type="NCBI Taxonomy" id="120213"/>
    <lineage>
        <taxon>Bacteria</taxon>
        <taxon>Bacillati</taxon>
        <taxon>Actinomycetota</taxon>
        <taxon>Actinomycetes</taxon>
        <taxon>Micrococcales</taxon>
        <taxon>Microbacteriaceae</taxon>
        <taxon>Subtercola</taxon>
    </lineage>
</organism>
<keyword evidence="5" id="KW-1185">Reference proteome</keyword>
<dbReference type="Gene3D" id="3.10.129.10">
    <property type="entry name" value="Hotdog Thioesterase"/>
    <property type="match status" value="1"/>
</dbReference>
<name>A0A3E0VNV0_9MICO</name>
<dbReference type="GO" id="GO:0061522">
    <property type="term" value="F:1,4-dihydroxy-2-naphthoyl-CoA thioesterase activity"/>
    <property type="evidence" value="ECO:0007669"/>
    <property type="project" value="TreeGrafter"/>
</dbReference>
<evidence type="ECO:0000256" key="2">
    <source>
        <dbReference type="ARBA" id="ARBA00022801"/>
    </source>
</evidence>
<keyword evidence="2" id="KW-0378">Hydrolase</keyword>
<protein>
    <submittedName>
        <fullName evidence="4">Thioesterase</fullName>
    </submittedName>
</protein>
<comment type="similarity">
    <text evidence="1">Belongs to the thioesterase PaaI family.</text>
</comment>
<comment type="caution">
    <text evidence="4">The sequence shown here is derived from an EMBL/GenBank/DDBJ whole genome shotgun (WGS) entry which is preliminary data.</text>
</comment>
<dbReference type="Proteomes" id="UP000256486">
    <property type="component" value="Unassembled WGS sequence"/>
</dbReference>
<proteinExistence type="inferred from homology"/>
<dbReference type="Pfam" id="PF03061">
    <property type="entry name" value="4HBT"/>
    <property type="match status" value="1"/>
</dbReference>
<dbReference type="AlphaFoldDB" id="A0A3E0VNV0"/>
<sequence>MGIEFVEITAERAVATMPVEGNTQPYGVVHGGAYVVLAESLGSSAAAVFAGPGRIAMGIEVNASHTGSVRSGTVTGVCTAIKLGRTLTVHEIAITDEAGQRLSTVRITNLLRDA</sequence>
<feature type="domain" description="Thioesterase" evidence="3">
    <location>
        <begin position="26"/>
        <end position="100"/>
    </location>
</feature>
<dbReference type="CDD" id="cd03443">
    <property type="entry name" value="PaaI_thioesterase"/>
    <property type="match status" value="1"/>
</dbReference>
<dbReference type="PANTHER" id="PTHR43240:SF5">
    <property type="entry name" value="1,4-DIHYDROXY-2-NAPHTHOYL-COA THIOESTERASE 1"/>
    <property type="match status" value="1"/>
</dbReference>
<gene>
    <name evidence="4" type="ORF">B7R54_09145</name>
</gene>
<evidence type="ECO:0000313" key="5">
    <source>
        <dbReference type="Proteomes" id="UP000256486"/>
    </source>
</evidence>
<dbReference type="InterPro" id="IPR029069">
    <property type="entry name" value="HotDog_dom_sf"/>
</dbReference>
<dbReference type="NCBIfam" id="TIGR00369">
    <property type="entry name" value="unchar_dom_1"/>
    <property type="match status" value="1"/>
</dbReference>
<accession>A0A3E0VNV0</accession>